<dbReference type="GO" id="GO:0000160">
    <property type="term" value="P:phosphorelay signal transduction system"/>
    <property type="evidence" value="ECO:0007669"/>
    <property type="project" value="InterPro"/>
</dbReference>
<reference evidence="4 5" key="1">
    <citation type="submission" date="2019-04" db="EMBL/GenBank/DDBJ databases">
        <title>Pedobacter sp. AR-3-17 sp. nov., isolated from Arctic soil.</title>
        <authorList>
            <person name="Dahal R.H."/>
            <person name="Kim D.-U."/>
        </authorList>
    </citation>
    <scope>NUCLEOTIDE SEQUENCE [LARGE SCALE GENOMIC DNA]</scope>
    <source>
        <strain evidence="4 5">AR-3-17</strain>
    </source>
</reference>
<dbReference type="Gene3D" id="3.40.50.2300">
    <property type="match status" value="1"/>
</dbReference>
<dbReference type="InterPro" id="IPR001789">
    <property type="entry name" value="Sig_transdc_resp-reg_receiver"/>
</dbReference>
<dbReference type="PROSITE" id="PS50110">
    <property type="entry name" value="RESPONSE_REGULATORY"/>
    <property type="match status" value="1"/>
</dbReference>
<dbReference type="SMART" id="SM00448">
    <property type="entry name" value="REC"/>
    <property type="match status" value="1"/>
</dbReference>
<dbReference type="PANTHER" id="PTHR44591">
    <property type="entry name" value="STRESS RESPONSE REGULATOR PROTEIN 1"/>
    <property type="match status" value="1"/>
</dbReference>
<keyword evidence="5" id="KW-1185">Reference proteome</keyword>
<gene>
    <name evidence="4" type="ORF">FA046_05405</name>
</gene>
<dbReference type="SUPFAM" id="SSF52172">
    <property type="entry name" value="CheY-like"/>
    <property type="match status" value="1"/>
</dbReference>
<name>A0A4U1C0T0_9SPHI</name>
<sequence length="121" mass="13617">MKKTILIFDDDVNILELCFIILTDWGYHVEVSETSHDIIEKVSKVNPDAILMDNWIPEIGGIKATQLLKSHPDYKHIPVIYFSANNDIQSLAKIAGADAILAKPFDLDELENLIKSILKAK</sequence>
<accession>A0A4U1C0T0</accession>
<keyword evidence="1 2" id="KW-0597">Phosphoprotein</keyword>
<dbReference type="AlphaFoldDB" id="A0A4U1C0T0"/>
<dbReference type="Proteomes" id="UP000308181">
    <property type="component" value="Unassembled WGS sequence"/>
</dbReference>
<dbReference type="EMBL" id="SWBP01000002">
    <property type="protein sequence ID" value="TKB98557.1"/>
    <property type="molecule type" value="Genomic_DNA"/>
</dbReference>
<feature type="domain" description="Response regulatory" evidence="3">
    <location>
        <begin position="4"/>
        <end position="118"/>
    </location>
</feature>
<dbReference type="RefSeq" id="WP_136825373.1">
    <property type="nucleotide sequence ID" value="NZ_SWBP01000002.1"/>
</dbReference>
<dbReference type="InterPro" id="IPR050595">
    <property type="entry name" value="Bact_response_regulator"/>
</dbReference>
<dbReference type="PANTHER" id="PTHR44591:SF23">
    <property type="entry name" value="CHEY SUBFAMILY"/>
    <property type="match status" value="1"/>
</dbReference>
<evidence type="ECO:0000256" key="2">
    <source>
        <dbReference type="PROSITE-ProRule" id="PRU00169"/>
    </source>
</evidence>
<dbReference type="InterPro" id="IPR011006">
    <property type="entry name" value="CheY-like_superfamily"/>
</dbReference>
<dbReference type="CDD" id="cd17546">
    <property type="entry name" value="REC_hyHK_CKI1_RcsC-like"/>
    <property type="match status" value="1"/>
</dbReference>
<proteinExistence type="predicted"/>
<organism evidence="4 5">
    <name type="scientific">Pedobacter cryophilus</name>
    <dbReference type="NCBI Taxonomy" id="2571271"/>
    <lineage>
        <taxon>Bacteria</taxon>
        <taxon>Pseudomonadati</taxon>
        <taxon>Bacteroidota</taxon>
        <taxon>Sphingobacteriia</taxon>
        <taxon>Sphingobacteriales</taxon>
        <taxon>Sphingobacteriaceae</taxon>
        <taxon>Pedobacter</taxon>
    </lineage>
</organism>
<evidence type="ECO:0000313" key="4">
    <source>
        <dbReference type="EMBL" id="TKB98557.1"/>
    </source>
</evidence>
<feature type="modified residue" description="4-aspartylphosphate" evidence="2">
    <location>
        <position position="53"/>
    </location>
</feature>
<dbReference type="OrthoDB" id="9789181at2"/>
<comment type="caution">
    <text evidence="4">The sequence shown here is derived from an EMBL/GenBank/DDBJ whole genome shotgun (WGS) entry which is preliminary data.</text>
</comment>
<evidence type="ECO:0000256" key="1">
    <source>
        <dbReference type="ARBA" id="ARBA00022553"/>
    </source>
</evidence>
<protein>
    <submittedName>
        <fullName evidence="4">Response regulator</fullName>
    </submittedName>
</protein>
<evidence type="ECO:0000259" key="3">
    <source>
        <dbReference type="PROSITE" id="PS50110"/>
    </source>
</evidence>
<dbReference type="Pfam" id="PF00072">
    <property type="entry name" value="Response_reg"/>
    <property type="match status" value="1"/>
</dbReference>
<evidence type="ECO:0000313" key="5">
    <source>
        <dbReference type="Proteomes" id="UP000308181"/>
    </source>
</evidence>